<protein>
    <submittedName>
        <fullName evidence="4">Maltodextrin ABC transporter, substrate-binding protein MdxE</fullName>
    </submittedName>
</protein>
<dbReference type="PANTHER" id="PTHR43649:SF34">
    <property type="entry name" value="ABC TRANSPORTER PERIPLASMIC-BINDING PROTEIN YCJN-RELATED"/>
    <property type="match status" value="1"/>
</dbReference>
<dbReference type="PANTHER" id="PTHR43649">
    <property type="entry name" value="ARABINOSE-BINDING PROTEIN-RELATED"/>
    <property type="match status" value="1"/>
</dbReference>
<accession>A0A6J4QLR0</accession>
<organism evidence="4">
    <name type="scientific">uncultured Rubrobacteraceae bacterium</name>
    <dbReference type="NCBI Taxonomy" id="349277"/>
    <lineage>
        <taxon>Bacteria</taxon>
        <taxon>Bacillati</taxon>
        <taxon>Actinomycetota</taxon>
        <taxon>Rubrobacteria</taxon>
        <taxon>Rubrobacterales</taxon>
        <taxon>Rubrobacteraceae</taxon>
        <taxon>environmental samples</taxon>
    </lineage>
</organism>
<reference evidence="4" key="1">
    <citation type="submission" date="2020-02" db="EMBL/GenBank/DDBJ databases">
        <authorList>
            <person name="Meier V. D."/>
        </authorList>
    </citation>
    <scope>NUCLEOTIDE SEQUENCE</scope>
    <source>
        <strain evidence="4">AVDCRST_MAG28</strain>
    </source>
</reference>
<gene>
    <name evidence="4" type="ORF">AVDCRST_MAG28-220</name>
</gene>
<evidence type="ECO:0000256" key="2">
    <source>
        <dbReference type="ARBA" id="ARBA00022448"/>
    </source>
</evidence>
<dbReference type="AlphaFoldDB" id="A0A6J4QLR0"/>
<evidence type="ECO:0000256" key="3">
    <source>
        <dbReference type="ARBA" id="ARBA00022729"/>
    </source>
</evidence>
<keyword evidence="3" id="KW-0732">Signal</keyword>
<dbReference type="CDD" id="cd14750">
    <property type="entry name" value="PBP2_TMBP"/>
    <property type="match status" value="1"/>
</dbReference>
<dbReference type="PROSITE" id="PS51318">
    <property type="entry name" value="TAT"/>
    <property type="match status" value="1"/>
</dbReference>
<dbReference type="Pfam" id="PF01547">
    <property type="entry name" value="SBP_bac_1"/>
    <property type="match status" value="1"/>
</dbReference>
<proteinExistence type="inferred from homology"/>
<dbReference type="Gene3D" id="3.40.190.10">
    <property type="entry name" value="Periplasmic binding protein-like II"/>
    <property type="match status" value="2"/>
</dbReference>
<dbReference type="EMBL" id="CADCVE010000008">
    <property type="protein sequence ID" value="CAA9440783.1"/>
    <property type="molecule type" value="Genomic_DNA"/>
</dbReference>
<evidence type="ECO:0000313" key="4">
    <source>
        <dbReference type="EMBL" id="CAA9440783.1"/>
    </source>
</evidence>
<dbReference type="SUPFAM" id="SSF53850">
    <property type="entry name" value="Periplasmic binding protein-like II"/>
    <property type="match status" value="1"/>
</dbReference>
<dbReference type="InterPro" id="IPR050490">
    <property type="entry name" value="Bact_solute-bd_prot1"/>
</dbReference>
<dbReference type="InterPro" id="IPR006059">
    <property type="entry name" value="SBP"/>
</dbReference>
<sequence>MGRTWVSGRGGIARKLSRREFLKVGGAGLAGAAILGSSGCGGGQGGGAEEIVFSFFPDPSGSVQALIDRFNEENEVQVRLREMPADSGQHFDQLNTEFQSGEINIDVIGGDVIWPAQFAANGFIADLSDRFTEDERGAFLPAPIEANTYEGRIYGVPWYTDAGMLYYRRDLLEAAGFSRPPGTWDELKQQARAVQEQAGTRYGYVFQGAEYEGGVVNALEYIWNSGGDVLEGEDQVVIDSPEARRGLEIQRSMVSEGVAPEGVSQYKEQESATLFLSGEAVFMRNVPRMYALASDPAESNIDPGQIGIAALPVAEEGLQSYSSLGGWNLFMNANARDPDAAYEFIRFMSDPEQQKFRSIEGSVLPSRQELYEDEDVLQNVRVAELGQDAIQNTRPRPVSPFYSDMSLRMAEQFIQSLRGDIPPEEALATLQGQLEEVIEQGRQQRA</sequence>
<evidence type="ECO:0000256" key="1">
    <source>
        <dbReference type="ARBA" id="ARBA00008520"/>
    </source>
</evidence>
<comment type="similarity">
    <text evidence="1">Belongs to the bacterial solute-binding protein 1 family.</text>
</comment>
<name>A0A6J4QLR0_9ACTN</name>
<dbReference type="InterPro" id="IPR006311">
    <property type="entry name" value="TAT_signal"/>
</dbReference>
<keyword evidence="2" id="KW-0813">Transport</keyword>